<dbReference type="AlphaFoldDB" id="A0A1M7FPT2"/>
<dbReference type="Proteomes" id="UP000184364">
    <property type="component" value="Unassembled WGS sequence"/>
</dbReference>
<feature type="compositionally biased region" description="Basic and acidic residues" evidence="1">
    <location>
        <begin position="19"/>
        <end position="30"/>
    </location>
</feature>
<dbReference type="RefSeq" id="WP_073295637.1">
    <property type="nucleotide sequence ID" value="NZ_FRAV01000033.1"/>
</dbReference>
<accession>A0A1M7FPT2</accession>
<dbReference type="PROSITE" id="PS51257">
    <property type="entry name" value="PROKAR_LIPOPROTEIN"/>
    <property type="match status" value="1"/>
</dbReference>
<keyword evidence="3" id="KW-1185">Reference proteome</keyword>
<protein>
    <recommendedName>
        <fullName evidence="4">DUF3828 domain-containing protein</fullName>
    </recommendedName>
</protein>
<evidence type="ECO:0000313" key="2">
    <source>
        <dbReference type="EMBL" id="SHM06132.1"/>
    </source>
</evidence>
<feature type="region of interest" description="Disordered" evidence="1">
    <location>
        <begin position="19"/>
        <end position="44"/>
    </location>
</feature>
<gene>
    <name evidence="2" type="ORF">SAMN05444267_103310</name>
</gene>
<evidence type="ECO:0008006" key="4">
    <source>
        <dbReference type="Google" id="ProtNLM"/>
    </source>
</evidence>
<name>A0A1M7FPT2_9FLAO</name>
<dbReference type="STRING" id="1302687.SAMN05444267_103310"/>
<evidence type="ECO:0000313" key="3">
    <source>
        <dbReference type="Proteomes" id="UP000184364"/>
    </source>
</evidence>
<dbReference type="OrthoDB" id="763376at2"/>
<evidence type="ECO:0000256" key="1">
    <source>
        <dbReference type="SAM" id="MobiDB-lite"/>
    </source>
</evidence>
<dbReference type="EMBL" id="FRAV01000033">
    <property type="protein sequence ID" value="SHM06132.1"/>
    <property type="molecule type" value="Genomic_DNA"/>
</dbReference>
<organism evidence="2 3">
    <name type="scientific">Chryseobacterium polytrichastri</name>
    <dbReference type="NCBI Taxonomy" id="1302687"/>
    <lineage>
        <taxon>Bacteria</taxon>
        <taxon>Pseudomonadati</taxon>
        <taxon>Bacteroidota</taxon>
        <taxon>Flavobacteriia</taxon>
        <taxon>Flavobacteriales</taxon>
        <taxon>Weeksellaceae</taxon>
        <taxon>Chryseobacterium group</taxon>
        <taxon>Chryseobacterium</taxon>
    </lineage>
</organism>
<proteinExistence type="predicted"/>
<reference evidence="3" key="1">
    <citation type="submission" date="2016-11" db="EMBL/GenBank/DDBJ databases">
        <authorList>
            <person name="Varghese N."/>
            <person name="Submissions S."/>
        </authorList>
    </citation>
    <scope>NUCLEOTIDE SEQUENCE [LARGE SCALE GENOMIC DNA]</scope>
    <source>
        <strain evidence="3">DSM 26899</strain>
    </source>
</reference>
<sequence>MKLIILSSLFLMIACKEKETEKRSEYKAPTKENPISENKSNESEDAKKWLTESIEKFFKTDLSTMDSAMQNITTKDYYEYKTDATNVEMDTEGSLTEKEFEQKWKSKFNIEKAGTGVGFLISGQDWNEIKVSKCNFISQDGNTYLFDVILEDKEYKAEYPIQVKVVKEKEGFRIADVLQ</sequence>